<accession>A0A2H0TDG0</accession>
<evidence type="ECO:0000313" key="2">
    <source>
        <dbReference type="EMBL" id="PIR69583.1"/>
    </source>
</evidence>
<dbReference type="AlphaFoldDB" id="A0A2H0TDG0"/>
<name>A0A2H0TDG0_9BACT</name>
<feature type="region of interest" description="Disordered" evidence="1">
    <location>
        <begin position="106"/>
        <end position="298"/>
    </location>
</feature>
<comment type="caution">
    <text evidence="2">The sequence shown here is derived from an EMBL/GenBank/DDBJ whole genome shotgun (WGS) entry which is preliminary data.</text>
</comment>
<evidence type="ECO:0000256" key="1">
    <source>
        <dbReference type="SAM" id="MobiDB-lite"/>
    </source>
</evidence>
<evidence type="ECO:0000313" key="3">
    <source>
        <dbReference type="Proteomes" id="UP000231503"/>
    </source>
</evidence>
<feature type="compositionally biased region" description="Low complexity" evidence="1">
    <location>
        <begin position="115"/>
        <end position="127"/>
    </location>
</feature>
<gene>
    <name evidence="2" type="ORF">COU47_02400</name>
</gene>
<protein>
    <submittedName>
        <fullName evidence="2">Uncharacterized protein</fullName>
    </submittedName>
</protein>
<dbReference type="Proteomes" id="UP000231503">
    <property type="component" value="Unassembled WGS sequence"/>
</dbReference>
<organism evidence="2 3">
    <name type="scientific">Candidatus Niyogibacteria bacterium CG10_big_fil_rev_8_21_14_0_10_46_36</name>
    <dbReference type="NCBI Taxonomy" id="1974726"/>
    <lineage>
        <taxon>Bacteria</taxon>
        <taxon>Candidatus Niyogiibacteriota</taxon>
    </lineage>
</organism>
<proteinExistence type="predicted"/>
<reference evidence="3" key="1">
    <citation type="submission" date="2017-09" db="EMBL/GenBank/DDBJ databases">
        <title>Depth-based differentiation of microbial function through sediment-hosted aquifers and enrichment of novel symbionts in the deep terrestrial subsurface.</title>
        <authorList>
            <person name="Probst A.J."/>
            <person name="Ladd B."/>
            <person name="Jarett J.K."/>
            <person name="Geller-Mcgrath D.E."/>
            <person name="Sieber C.M.K."/>
            <person name="Emerson J.B."/>
            <person name="Anantharaman K."/>
            <person name="Thomas B.C."/>
            <person name="Malmstrom R."/>
            <person name="Stieglmeier M."/>
            <person name="Klingl A."/>
            <person name="Woyke T."/>
            <person name="Ryan C.M."/>
            <person name="Banfield J.F."/>
        </authorList>
    </citation>
    <scope>NUCLEOTIDE SEQUENCE [LARGE SCALE GENOMIC DNA]</scope>
</reference>
<sequence>MNITPEEIQKRFKALPEALREAIFSAEISETLLAIGKKYNLPLDKVGELSTETSLVMLGVTHPNQYISNLQKVLGVERDIARNIAQEVNAQIFAKIRSELKTLHKITENEDAPEKAAASKPPAMEPARAPEPEKTSPPSSIKPFGHWDLPPVPPPAKKTYTFSELQKKQEEQKQTPPPSTTLSEKQPAVPSVLKKPSEQSLSKPPMPSQMPKTHIEEPRDEPAILQKPEEHTPKAPSPFEAKIQDPVFHQQPSEVTKDGKKDASPNTTTKPSAHDPYREPILPEEASFNINPHIKKDE</sequence>
<feature type="compositionally biased region" description="Basic and acidic residues" evidence="1">
    <location>
        <begin position="213"/>
        <end position="233"/>
    </location>
</feature>
<dbReference type="EMBL" id="PFCO01000005">
    <property type="protein sequence ID" value="PIR69583.1"/>
    <property type="molecule type" value="Genomic_DNA"/>
</dbReference>